<dbReference type="InterPro" id="IPR020568">
    <property type="entry name" value="Ribosomal_Su5_D2-typ_SF"/>
</dbReference>
<dbReference type="InterPro" id="IPR001498">
    <property type="entry name" value="Impact_N"/>
</dbReference>
<dbReference type="Gene3D" id="3.30.70.240">
    <property type="match status" value="1"/>
</dbReference>
<dbReference type="GO" id="GO:0006446">
    <property type="term" value="P:regulation of translational initiation"/>
    <property type="evidence" value="ECO:0007669"/>
    <property type="project" value="TreeGrafter"/>
</dbReference>
<dbReference type="KEGG" id="orz:FNH13_03435"/>
<dbReference type="InterPro" id="IPR036956">
    <property type="entry name" value="Impact_N_sf"/>
</dbReference>
<feature type="domain" description="Impact N-terminal" evidence="2">
    <location>
        <begin position="20"/>
        <end position="125"/>
    </location>
</feature>
<dbReference type="Pfam" id="PF09186">
    <property type="entry name" value="DUF1949"/>
    <property type="match status" value="1"/>
</dbReference>
<sequence>MSRTAYRTVRGPVTATIEERRSVFECWLRRVDSEEAARAVVEEARTTHWDARHHCSAWVLGPEGDLTRSNDDGEPSGTAGIPMLEALSHSGFSDVVAVVTRWFGGTLLGTGGLVRAYGDAVRTALAEAVPQARELRQLGSLAVGHADAGRVEHELRAGGVLVTDADYGEFVTLHLAVPVGERAAVTEEVARLTGGGAEFVLGETEWVDRT</sequence>
<dbReference type="RefSeq" id="WP_143782162.1">
    <property type="nucleotide sequence ID" value="NZ_CP041616.1"/>
</dbReference>
<reference evidence="4 5" key="1">
    <citation type="submission" date="2019-07" db="EMBL/GenBank/DDBJ databases">
        <title>complete genome sequencing of Ornithinimicrobium sp. H23M54.</title>
        <authorList>
            <person name="Bae J.-W."/>
            <person name="Lee S.-Y."/>
        </authorList>
    </citation>
    <scope>NUCLEOTIDE SEQUENCE [LARGE SCALE GENOMIC DNA]</scope>
    <source>
        <strain evidence="4 5">H23M54</strain>
    </source>
</reference>
<dbReference type="InterPro" id="IPR023582">
    <property type="entry name" value="Impact"/>
</dbReference>
<gene>
    <name evidence="4" type="ORF">FNH13_03435</name>
</gene>
<dbReference type="PANTHER" id="PTHR16301">
    <property type="entry name" value="IMPACT-RELATED"/>
    <property type="match status" value="1"/>
</dbReference>
<organism evidence="4 5">
    <name type="scientific">Ornithinimicrobium ciconiae</name>
    <dbReference type="NCBI Taxonomy" id="2594265"/>
    <lineage>
        <taxon>Bacteria</taxon>
        <taxon>Bacillati</taxon>
        <taxon>Actinomycetota</taxon>
        <taxon>Actinomycetes</taxon>
        <taxon>Micrococcales</taxon>
        <taxon>Ornithinimicrobiaceae</taxon>
        <taxon>Ornithinimicrobium</taxon>
    </lineage>
</organism>
<accession>A0A516G7J6</accession>
<comment type="similarity">
    <text evidence="1">Belongs to the IMPACT family.</text>
</comment>
<dbReference type="Pfam" id="PF01205">
    <property type="entry name" value="Impact_N"/>
    <property type="match status" value="1"/>
</dbReference>
<dbReference type="GO" id="GO:0005737">
    <property type="term" value="C:cytoplasm"/>
    <property type="evidence" value="ECO:0007669"/>
    <property type="project" value="TreeGrafter"/>
</dbReference>
<feature type="domain" description="UPF0029" evidence="3">
    <location>
        <begin position="141"/>
        <end position="195"/>
    </location>
</feature>
<dbReference type="OrthoDB" id="9813771at2"/>
<keyword evidence="5" id="KW-1185">Reference proteome</keyword>
<dbReference type="Gene3D" id="3.30.230.30">
    <property type="entry name" value="Impact, N-terminal domain"/>
    <property type="match status" value="1"/>
</dbReference>
<evidence type="ECO:0000259" key="2">
    <source>
        <dbReference type="Pfam" id="PF01205"/>
    </source>
</evidence>
<evidence type="ECO:0000259" key="3">
    <source>
        <dbReference type="Pfam" id="PF09186"/>
    </source>
</evidence>
<dbReference type="SUPFAM" id="SSF54980">
    <property type="entry name" value="EF-G C-terminal domain-like"/>
    <property type="match status" value="1"/>
</dbReference>
<name>A0A516G7J6_9MICO</name>
<dbReference type="InterPro" id="IPR035647">
    <property type="entry name" value="EFG_III/V"/>
</dbReference>
<dbReference type="Proteomes" id="UP000315395">
    <property type="component" value="Chromosome"/>
</dbReference>
<evidence type="ECO:0000313" key="4">
    <source>
        <dbReference type="EMBL" id="QDO87504.1"/>
    </source>
</evidence>
<protein>
    <submittedName>
        <fullName evidence="4">YigZ family protein</fullName>
    </submittedName>
</protein>
<evidence type="ECO:0000256" key="1">
    <source>
        <dbReference type="ARBA" id="ARBA00007665"/>
    </source>
</evidence>
<dbReference type="EMBL" id="CP041616">
    <property type="protein sequence ID" value="QDO87504.1"/>
    <property type="molecule type" value="Genomic_DNA"/>
</dbReference>
<evidence type="ECO:0000313" key="5">
    <source>
        <dbReference type="Proteomes" id="UP000315395"/>
    </source>
</evidence>
<dbReference type="SUPFAM" id="SSF54211">
    <property type="entry name" value="Ribosomal protein S5 domain 2-like"/>
    <property type="match status" value="1"/>
</dbReference>
<proteinExistence type="inferred from homology"/>
<dbReference type="AlphaFoldDB" id="A0A516G7J6"/>
<dbReference type="PANTHER" id="PTHR16301:SF20">
    <property type="entry name" value="IMPACT FAMILY MEMBER YIGZ"/>
    <property type="match status" value="1"/>
</dbReference>
<dbReference type="InterPro" id="IPR015269">
    <property type="entry name" value="UPF0029_Impact_C"/>
</dbReference>